<evidence type="ECO:0000256" key="9">
    <source>
        <dbReference type="SAM" id="Phobius"/>
    </source>
</evidence>
<dbReference type="Pfam" id="PF07779">
    <property type="entry name" value="Cas1_AcylT"/>
    <property type="match status" value="1"/>
</dbReference>
<dbReference type="PANTHER" id="PTHR13533">
    <property type="entry name" value="N-ACETYLNEURAMINATE 9-O-ACETYLTRANSFERASE"/>
    <property type="match status" value="1"/>
</dbReference>
<evidence type="ECO:0000313" key="12">
    <source>
        <dbReference type="Proteomes" id="UP001497392"/>
    </source>
</evidence>
<keyword evidence="3" id="KW-0808">Transferase</keyword>
<organism evidence="11 12">
    <name type="scientific">Coccomyxa viridis</name>
    <dbReference type="NCBI Taxonomy" id="1274662"/>
    <lineage>
        <taxon>Eukaryota</taxon>
        <taxon>Viridiplantae</taxon>
        <taxon>Chlorophyta</taxon>
        <taxon>core chlorophytes</taxon>
        <taxon>Trebouxiophyceae</taxon>
        <taxon>Trebouxiophyceae incertae sedis</taxon>
        <taxon>Coccomyxaceae</taxon>
        <taxon>Coccomyxa</taxon>
    </lineage>
</organism>
<dbReference type="EMBL" id="CAXHTA020000001">
    <property type="protein sequence ID" value="CAL5218560.1"/>
    <property type="molecule type" value="Genomic_DNA"/>
</dbReference>
<evidence type="ECO:0000256" key="4">
    <source>
        <dbReference type="ARBA" id="ARBA00022692"/>
    </source>
</evidence>
<comment type="subcellular location">
    <subcellularLocation>
        <location evidence="1">Membrane</location>
        <topology evidence="1">Multi-pass membrane protein</topology>
    </subcellularLocation>
</comment>
<keyword evidence="5 9" id="KW-1133">Transmembrane helix</keyword>
<feature type="transmembrane region" description="Helical" evidence="9">
    <location>
        <begin position="106"/>
        <end position="124"/>
    </location>
</feature>
<keyword evidence="6 9" id="KW-0472">Membrane</keyword>
<reference evidence="11 12" key="1">
    <citation type="submission" date="2024-06" db="EMBL/GenBank/DDBJ databases">
        <authorList>
            <person name="Kraege A."/>
            <person name="Thomma B."/>
        </authorList>
    </citation>
    <scope>NUCLEOTIDE SEQUENCE [LARGE SCALE GENOMIC DNA]</scope>
</reference>
<dbReference type="Proteomes" id="UP001497392">
    <property type="component" value="Unassembled WGS sequence"/>
</dbReference>
<feature type="transmembrane region" description="Helical" evidence="9">
    <location>
        <begin position="136"/>
        <end position="155"/>
    </location>
</feature>
<feature type="transmembrane region" description="Helical" evidence="9">
    <location>
        <begin position="198"/>
        <end position="220"/>
    </location>
</feature>
<sequence>MAEAQAMLAPTGVSPGQVSAVLSYALFICLWLYAELLEYRKRHFYLRARSDEHDYDEENGKNTPPLPKEPSLGSPSAVGRQEFTFMGSGFAQCLMLKQKALLDSRIYLRAAVEFGTIMLWYYTVDRTSLFSYGKKHYSRDVLSFIFLVLTAVNLWKALRAYNKGPDLLNRQQTDEWKGWMQVLFLLYHYFNAREIYNAIRVFIAGYVWMTGYGNFLYYYHYKDFSLGRFCQMMWRLNFLVTVTCVVLENSYMLYYICPMHTIFTVFVYACLALGAKYNASNTGIWLKIAGCFLLIYVCWDIKAVFYAIWSPFTFLVGYNDPRKPTDDLLHEWHFRSSLDRYVWIHGMICAYMKPWAEGILVRIDNMAFRARIAMRGLLLAGTLAVLALWYQNIYVLPKVEYNKVHPYTSWIPITVWIVLRNLTPSLRTYSLGIYGWLGTITLETYISQFHTWLTTGIPDGQPKLLLSFLPYEDFPLLNFAMATAIYVYVSYRLFQLTGTLKTAVVPNKAGRELLRNVTLITITGAFLWLVSILLIRLGGWQRMAAPLADSMATRTRL</sequence>
<feature type="transmembrane region" description="Helical" evidence="9">
    <location>
        <begin position="259"/>
        <end position="277"/>
    </location>
</feature>
<evidence type="ECO:0000256" key="1">
    <source>
        <dbReference type="ARBA" id="ARBA00004141"/>
    </source>
</evidence>
<feature type="region of interest" description="Disordered" evidence="8">
    <location>
        <begin position="54"/>
        <end position="75"/>
    </location>
</feature>
<evidence type="ECO:0000256" key="8">
    <source>
        <dbReference type="SAM" id="MobiDB-lite"/>
    </source>
</evidence>
<feature type="domain" description="Cas1p 10 TM acyl transferase" evidence="10">
    <location>
        <begin position="99"/>
        <end position="515"/>
    </location>
</feature>
<evidence type="ECO:0000313" key="11">
    <source>
        <dbReference type="EMBL" id="CAL5218560.1"/>
    </source>
</evidence>
<feature type="transmembrane region" description="Helical" evidence="9">
    <location>
        <begin position="284"/>
        <end position="309"/>
    </location>
</feature>
<feature type="transmembrane region" description="Helical" evidence="9">
    <location>
        <begin position="514"/>
        <end position="535"/>
    </location>
</feature>
<name>A0ABP1FF95_9CHLO</name>
<proteinExistence type="inferred from homology"/>
<dbReference type="InterPro" id="IPR012419">
    <property type="entry name" value="Cas1_AcylTrans_dom"/>
</dbReference>
<feature type="transmembrane region" description="Helical" evidence="9">
    <location>
        <begin position="372"/>
        <end position="392"/>
    </location>
</feature>
<protein>
    <submittedName>
        <fullName evidence="11">G251 protein</fullName>
    </submittedName>
</protein>
<comment type="similarity">
    <text evidence="2">Belongs to the PC-esterase family. CASD1 subfamily.</text>
</comment>
<evidence type="ECO:0000256" key="3">
    <source>
        <dbReference type="ARBA" id="ARBA00022679"/>
    </source>
</evidence>
<accession>A0ABP1FF95</accession>
<keyword evidence="4 9" id="KW-0812">Transmembrane</keyword>
<keyword evidence="12" id="KW-1185">Reference proteome</keyword>
<feature type="transmembrane region" description="Helical" evidence="9">
    <location>
        <begin position="20"/>
        <end position="39"/>
    </location>
</feature>
<evidence type="ECO:0000256" key="7">
    <source>
        <dbReference type="ARBA" id="ARBA00023180"/>
    </source>
</evidence>
<keyword evidence="7" id="KW-0325">Glycoprotein</keyword>
<gene>
    <name evidence="11" type="primary">g251</name>
    <name evidence="11" type="ORF">VP750_LOCUS219</name>
</gene>
<comment type="caution">
    <text evidence="11">The sequence shown here is derived from an EMBL/GenBank/DDBJ whole genome shotgun (WGS) entry which is preliminary data.</text>
</comment>
<evidence type="ECO:0000256" key="5">
    <source>
        <dbReference type="ARBA" id="ARBA00022989"/>
    </source>
</evidence>
<evidence type="ECO:0000259" key="10">
    <source>
        <dbReference type="Pfam" id="PF07779"/>
    </source>
</evidence>
<feature type="transmembrane region" description="Helical" evidence="9">
    <location>
        <begin position="341"/>
        <end position="360"/>
    </location>
</feature>
<evidence type="ECO:0000256" key="6">
    <source>
        <dbReference type="ARBA" id="ARBA00023136"/>
    </source>
</evidence>
<evidence type="ECO:0000256" key="2">
    <source>
        <dbReference type="ARBA" id="ARBA00010666"/>
    </source>
</evidence>
<dbReference type="PANTHER" id="PTHR13533:SF1">
    <property type="entry name" value="N-ACETYLNEURAMINATE 9-O-ACETYLTRANSFERASE"/>
    <property type="match status" value="1"/>
</dbReference>
<feature type="transmembrane region" description="Helical" evidence="9">
    <location>
        <begin position="474"/>
        <end position="494"/>
    </location>
</feature>